<feature type="compositionally biased region" description="Low complexity" evidence="1">
    <location>
        <begin position="39"/>
        <end position="49"/>
    </location>
</feature>
<dbReference type="PATRIC" id="fig|993516.3.peg.6471"/>
<gene>
    <name evidence="2" type="ORF">RBSWK_06043</name>
</gene>
<evidence type="ECO:0000313" key="3">
    <source>
        <dbReference type="Proteomes" id="UP000010959"/>
    </source>
</evidence>
<accession>L7C826</accession>
<evidence type="ECO:0000256" key="1">
    <source>
        <dbReference type="SAM" id="MobiDB-lite"/>
    </source>
</evidence>
<dbReference type="EMBL" id="AMWG01000174">
    <property type="protein sequence ID" value="ELP29955.1"/>
    <property type="molecule type" value="Genomic_DNA"/>
</dbReference>
<organism evidence="2 3">
    <name type="scientific">Rhodopirellula baltica SWK14</name>
    <dbReference type="NCBI Taxonomy" id="993516"/>
    <lineage>
        <taxon>Bacteria</taxon>
        <taxon>Pseudomonadati</taxon>
        <taxon>Planctomycetota</taxon>
        <taxon>Planctomycetia</taxon>
        <taxon>Pirellulales</taxon>
        <taxon>Pirellulaceae</taxon>
        <taxon>Rhodopirellula</taxon>
    </lineage>
</organism>
<sequence>MRLNQQPASHSKNIQPSNHPERPSSTRTGKAARTKQQHHAAPATHAAGACQRSAQ</sequence>
<feature type="compositionally biased region" description="Polar residues" evidence="1">
    <location>
        <begin position="1"/>
        <end position="18"/>
    </location>
</feature>
<protein>
    <submittedName>
        <fullName evidence="2">Uncharacterized protein</fullName>
    </submittedName>
</protein>
<reference evidence="2 3" key="1">
    <citation type="journal article" date="2013" name="Mar. Genomics">
        <title>Expression of sulfatases in Rhodopirellula baltica and the diversity of sulfatases in the genus Rhodopirellula.</title>
        <authorList>
            <person name="Wegner C.E."/>
            <person name="Richter-Heitmann T."/>
            <person name="Klindworth A."/>
            <person name="Klockow C."/>
            <person name="Richter M."/>
            <person name="Achstetter T."/>
            <person name="Glockner F.O."/>
            <person name="Harder J."/>
        </authorList>
    </citation>
    <scope>NUCLEOTIDE SEQUENCE [LARGE SCALE GENOMIC DNA]</scope>
    <source>
        <strain evidence="2 3">SWK14</strain>
    </source>
</reference>
<name>L7C826_RHOBT</name>
<feature type="region of interest" description="Disordered" evidence="1">
    <location>
        <begin position="1"/>
        <end position="55"/>
    </location>
</feature>
<dbReference type="AlphaFoldDB" id="L7C826"/>
<evidence type="ECO:0000313" key="2">
    <source>
        <dbReference type="EMBL" id="ELP29955.1"/>
    </source>
</evidence>
<proteinExistence type="predicted"/>
<dbReference type="Proteomes" id="UP000010959">
    <property type="component" value="Unassembled WGS sequence"/>
</dbReference>
<comment type="caution">
    <text evidence="2">The sequence shown here is derived from an EMBL/GenBank/DDBJ whole genome shotgun (WGS) entry which is preliminary data.</text>
</comment>